<reference evidence="18 19" key="1">
    <citation type="submission" date="2014-03" db="EMBL/GenBank/DDBJ databases">
        <title>Bradyrhizobium valentinum sp. nov., isolated from effective nodules of Lupinus mariae-josephae, a lupine endemic of basic-lime soils in Eastern Spain.</title>
        <authorList>
            <person name="Duran D."/>
            <person name="Rey L."/>
            <person name="Navarro A."/>
            <person name="Busquets A."/>
            <person name="Imperial J."/>
            <person name="Ruiz-Argueso T."/>
        </authorList>
    </citation>
    <scope>NUCLEOTIDE SEQUENCE [LARGE SCALE GENOMIC DNA]</scope>
    <source>
        <strain evidence="18 19">LmjM3</strain>
    </source>
</reference>
<evidence type="ECO:0000256" key="4">
    <source>
        <dbReference type="ARBA" id="ARBA00022645"/>
    </source>
</evidence>
<keyword evidence="10" id="KW-0573">Peptidoglycan synthesis</keyword>
<feature type="domain" description="Glycosyl transferase family 51" evidence="17">
    <location>
        <begin position="148"/>
        <end position="322"/>
    </location>
</feature>
<dbReference type="GO" id="GO:0071555">
    <property type="term" value="P:cell wall organization"/>
    <property type="evidence" value="ECO:0007669"/>
    <property type="project" value="UniProtKB-KW"/>
</dbReference>
<feature type="domain" description="Penicillin-binding protein transpeptidase" evidence="16">
    <location>
        <begin position="521"/>
        <end position="811"/>
    </location>
</feature>
<dbReference type="GO" id="GO:0009002">
    <property type="term" value="F:serine-type D-Ala-D-Ala carboxypeptidase activity"/>
    <property type="evidence" value="ECO:0007669"/>
    <property type="project" value="UniProtKB-EC"/>
</dbReference>
<evidence type="ECO:0000256" key="10">
    <source>
        <dbReference type="ARBA" id="ARBA00022984"/>
    </source>
</evidence>
<keyword evidence="4" id="KW-0121">Carboxypeptidase</keyword>
<dbReference type="SUPFAM" id="SSF53955">
    <property type="entry name" value="Lysozyme-like"/>
    <property type="match status" value="1"/>
</dbReference>
<gene>
    <name evidence="18" type="ORF">CP49_13140</name>
</gene>
<dbReference type="GO" id="GO:0008955">
    <property type="term" value="F:peptidoglycan glycosyltransferase activity"/>
    <property type="evidence" value="ECO:0007669"/>
    <property type="project" value="UniProtKB-EC"/>
</dbReference>
<dbReference type="EMBL" id="LLXX01000223">
    <property type="protein sequence ID" value="KRQ93095.1"/>
    <property type="molecule type" value="Genomic_DNA"/>
</dbReference>
<keyword evidence="11" id="KW-0511">Multifunctional enzyme</keyword>
<dbReference type="FunFam" id="1.10.3810.10:FF:000001">
    <property type="entry name" value="Penicillin-binding protein 1A"/>
    <property type="match status" value="1"/>
</dbReference>
<keyword evidence="8" id="KW-0378">Hydrolase</keyword>
<dbReference type="STRING" id="1518501.CQ10_27025"/>
<dbReference type="Gene3D" id="3.40.710.10">
    <property type="entry name" value="DD-peptidase/beta-lactamase superfamily"/>
    <property type="match status" value="1"/>
</dbReference>
<dbReference type="SUPFAM" id="SSF56601">
    <property type="entry name" value="beta-lactamase/transpeptidase-like"/>
    <property type="match status" value="1"/>
</dbReference>
<evidence type="ECO:0000313" key="19">
    <source>
        <dbReference type="Proteomes" id="UP000051913"/>
    </source>
</evidence>
<keyword evidence="12" id="KW-0961">Cell wall biogenesis/degradation</keyword>
<dbReference type="Proteomes" id="UP000051913">
    <property type="component" value="Unassembled WGS sequence"/>
</dbReference>
<evidence type="ECO:0000256" key="1">
    <source>
        <dbReference type="ARBA" id="ARBA00004752"/>
    </source>
</evidence>
<dbReference type="Pfam" id="PF00905">
    <property type="entry name" value="Transpeptidase"/>
    <property type="match status" value="1"/>
</dbReference>
<dbReference type="InterPro" id="IPR036950">
    <property type="entry name" value="PBP_transglycosylase"/>
</dbReference>
<dbReference type="GO" id="GO:0030288">
    <property type="term" value="C:outer membrane-bounded periplasmic space"/>
    <property type="evidence" value="ECO:0007669"/>
    <property type="project" value="TreeGrafter"/>
</dbReference>
<evidence type="ECO:0000256" key="6">
    <source>
        <dbReference type="ARBA" id="ARBA00022676"/>
    </source>
</evidence>
<keyword evidence="9" id="KW-0133">Cell shape</keyword>
<evidence type="ECO:0000259" key="17">
    <source>
        <dbReference type="Pfam" id="PF00912"/>
    </source>
</evidence>
<comment type="caution">
    <text evidence="18">The sequence shown here is derived from an EMBL/GenBank/DDBJ whole genome shotgun (WGS) entry which is preliminary data.</text>
</comment>
<dbReference type="InterPro" id="IPR012338">
    <property type="entry name" value="Beta-lactam/transpept-like"/>
</dbReference>
<evidence type="ECO:0000256" key="12">
    <source>
        <dbReference type="ARBA" id="ARBA00023316"/>
    </source>
</evidence>
<accession>A0A0R3KC57</accession>
<evidence type="ECO:0000313" key="18">
    <source>
        <dbReference type="EMBL" id="KRQ93095.1"/>
    </source>
</evidence>
<evidence type="ECO:0000259" key="16">
    <source>
        <dbReference type="Pfam" id="PF00905"/>
    </source>
</evidence>
<dbReference type="InterPro" id="IPR050396">
    <property type="entry name" value="Glycosyltr_51/Transpeptidase"/>
</dbReference>
<keyword evidence="5" id="KW-0645">Protease</keyword>
<dbReference type="GO" id="GO:0009252">
    <property type="term" value="P:peptidoglycan biosynthetic process"/>
    <property type="evidence" value="ECO:0007669"/>
    <property type="project" value="UniProtKB-UniPathway"/>
</dbReference>
<name>A0A0R3KC57_9BRAD</name>
<dbReference type="AlphaFoldDB" id="A0A0R3KC57"/>
<dbReference type="PANTHER" id="PTHR32282">
    <property type="entry name" value="BINDING PROTEIN TRANSPEPTIDASE, PUTATIVE-RELATED"/>
    <property type="match status" value="1"/>
</dbReference>
<dbReference type="GO" id="GO:0008658">
    <property type="term" value="F:penicillin binding"/>
    <property type="evidence" value="ECO:0007669"/>
    <property type="project" value="InterPro"/>
</dbReference>
<evidence type="ECO:0000256" key="13">
    <source>
        <dbReference type="ARBA" id="ARBA00034000"/>
    </source>
</evidence>
<comment type="similarity">
    <text evidence="2">In the C-terminal section; belongs to the transpeptidase family.</text>
</comment>
<evidence type="ECO:0000256" key="2">
    <source>
        <dbReference type="ARBA" id="ARBA00007090"/>
    </source>
</evidence>
<dbReference type="InterPro" id="IPR001264">
    <property type="entry name" value="Glyco_trans_51"/>
</dbReference>
<organism evidence="18 19">
    <name type="scientific">Bradyrhizobium valentinum</name>
    <dbReference type="NCBI Taxonomy" id="1518501"/>
    <lineage>
        <taxon>Bacteria</taxon>
        <taxon>Pseudomonadati</taxon>
        <taxon>Pseudomonadota</taxon>
        <taxon>Alphaproteobacteria</taxon>
        <taxon>Hyphomicrobiales</taxon>
        <taxon>Nitrobacteraceae</taxon>
        <taxon>Bradyrhizobium</taxon>
    </lineage>
</organism>
<sequence>MDSILIKIFATALAFSQVTTRPDGVKTEFDAVRDRFEVAQLLNAGCAHMRKAFDIEDINLDDLIATAMDDKEALSSEIKALKGLNLADLQMAYRQFCKVEKAEGSPVDLGQVIAFYNSAVKDLPDAAQLKHLSLPGMSVVLDNKSERLAEIYAPNNRRIWVKLADIPEAVRNAFIAAEDKRFFQHAGIDERGLVRAFIGNFTQPSRPQGGSTITQQVVKNLLVGNDITYERKLREMIVASRMERVLTKAEILELYLNSIYLGRGAWGIEMAARSYFGKSAKALSAVEGALLAGLAKGPNYFNPDHLPERARERLAYVLGRMQDDAMIDAAAAQAVLPRLAEYRPTRRDFAFHFVDHIAREAKVVAGLDTLTKSSYTVRSTVNSALQRVVEATLQEGLARYELNTNRYKFEGPEANISDAVRLRAADLRGTEPAWLAALKATRLPLYDVHWESAVVLENTRGKSGHAINVGLTDGSILPLNTWSAAIRRSLKPYDVVYVQVRKASGKQAARADLRIRPTVQGAALVLENETGRILAMAGGFSYPASQLNRVVQSPRQPGSTLKPLTYLAALRKGLQPNTLVMDEPITLAPIGATGSARQRGFWSPKNYEGGASGAITLRRALENSRNLATAQLLATGLDDSAERGLDRVCEVAMEAQLYKECMRYYPFVLGAQTVRLIDLAAFYAAIANEGARPQPHAIETIEQDGRPIYRHDPHAVSWIGFADRASFYQLKSMLQGVLARGTGRGVKHLSPYAGGKTGTTDDSADAWFVGFTNDVTIAIWVGYDNGDGGRRTLGRGQTGGKVALPMFEPIVQAAWELHAPKTALNGPSREAMRQLVALSIDPHTGDPAPAGSGRAFTEYLKRDPSGRIDDTQFRIVSRAERYAHRGGYDEDDGPFQQWSHDNRLYGDNRPPFPFPNWRLGPREYPSWRGYPDDEDRLPRPPLRVDPDYFWRRLN</sequence>
<dbReference type="GO" id="GO:0006508">
    <property type="term" value="P:proteolysis"/>
    <property type="evidence" value="ECO:0007669"/>
    <property type="project" value="UniProtKB-KW"/>
</dbReference>
<feature type="region of interest" description="Disordered" evidence="15">
    <location>
        <begin position="885"/>
        <end position="907"/>
    </location>
</feature>
<comment type="catalytic activity">
    <reaction evidence="14">
        <text>[GlcNAc-(1-&gt;4)-Mur2Ac(oyl-L-Ala-gamma-D-Glu-L-Lys-D-Ala-D-Ala)](n)-di-trans,octa-cis-undecaprenyl diphosphate + beta-D-GlcNAc-(1-&gt;4)-Mur2Ac(oyl-L-Ala-gamma-D-Glu-L-Lys-D-Ala-D-Ala)-di-trans,octa-cis-undecaprenyl diphosphate = [GlcNAc-(1-&gt;4)-Mur2Ac(oyl-L-Ala-gamma-D-Glu-L-Lys-D-Ala-D-Ala)](n+1)-di-trans,octa-cis-undecaprenyl diphosphate + di-trans,octa-cis-undecaprenyl diphosphate + H(+)</text>
        <dbReference type="Rhea" id="RHEA:23708"/>
        <dbReference type="Rhea" id="RHEA-COMP:9602"/>
        <dbReference type="Rhea" id="RHEA-COMP:9603"/>
        <dbReference type="ChEBI" id="CHEBI:15378"/>
        <dbReference type="ChEBI" id="CHEBI:58405"/>
        <dbReference type="ChEBI" id="CHEBI:60033"/>
        <dbReference type="ChEBI" id="CHEBI:78435"/>
        <dbReference type="EC" id="2.4.99.28"/>
    </reaction>
</comment>
<protein>
    <submittedName>
        <fullName evidence="18">Glycosyl transferase</fullName>
    </submittedName>
</protein>
<comment type="pathway">
    <text evidence="1">Cell wall biogenesis; peptidoglycan biosynthesis.</text>
</comment>
<dbReference type="Gene3D" id="1.10.3810.10">
    <property type="entry name" value="Biosynthetic peptidoglycan transglycosylase-like"/>
    <property type="match status" value="1"/>
</dbReference>
<dbReference type="RefSeq" id="WP_057855298.1">
    <property type="nucleotide sequence ID" value="NZ_LLXX01000223.1"/>
</dbReference>
<keyword evidence="19" id="KW-1185">Reference proteome</keyword>
<comment type="similarity">
    <text evidence="3">In the N-terminal section; belongs to the glycosyltransferase 51 family.</text>
</comment>
<keyword evidence="6" id="KW-0328">Glycosyltransferase</keyword>
<dbReference type="UniPathway" id="UPA00219"/>
<dbReference type="GO" id="GO:0008360">
    <property type="term" value="P:regulation of cell shape"/>
    <property type="evidence" value="ECO:0007669"/>
    <property type="project" value="UniProtKB-KW"/>
</dbReference>
<evidence type="ECO:0000256" key="14">
    <source>
        <dbReference type="ARBA" id="ARBA00049902"/>
    </source>
</evidence>
<evidence type="ECO:0000256" key="11">
    <source>
        <dbReference type="ARBA" id="ARBA00023268"/>
    </source>
</evidence>
<evidence type="ECO:0000256" key="15">
    <source>
        <dbReference type="SAM" id="MobiDB-lite"/>
    </source>
</evidence>
<evidence type="ECO:0000256" key="8">
    <source>
        <dbReference type="ARBA" id="ARBA00022801"/>
    </source>
</evidence>
<evidence type="ECO:0000256" key="9">
    <source>
        <dbReference type="ARBA" id="ARBA00022960"/>
    </source>
</evidence>
<dbReference type="Pfam" id="PF00912">
    <property type="entry name" value="Transgly"/>
    <property type="match status" value="1"/>
</dbReference>
<dbReference type="InterPro" id="IPR023346">
    <property type="entry name" value="Lysozyme-like_dom_sf"/>
</dbReference>
<evidence type="ECO:0000256" key="7">
    <source>
        <dbReference type="ARBA" id="ARBA00022679"/>
    </source>
</evidence>
<comment type="catalytic activity">
    <reaction evidence="13">
        <text>Preferential cleavage: (Ac)2-L-Lys-D-Ala-|-D-Ala. Also transpeptidation of peptidyl-alanyl moieties that are N-acyl substituents of D-alanine.</text>
        <dbReference type="EC" id="3.4.16.4"/>
    </reaction>
</comment>
<dbReference type="PANTHER" id="PTHR32282:SF33">
    <property type="entry name" value="PEPTIDOGLYCAN GLYCOSYLTRANSFERASE"/>
    <property type="match status" value="1"/>
</dbReference>
<proteinExistence type="inferred from homology"/>
<dbReference type="InterPro" id="IPR001460">
    <property type="entry name" value="PCN-bd_Tpept"/>
</dbReference>
<evidence type="ECO:0000256" key="5">
    <source>
        <dbReference type="ARBA" id="ARBA00022670"/>
    </source>
</evidence>
<keyword evidence="7 18" id="KW-0808">Transferase</keyword>
<evidence type="ECO:0000256" key="3">
    <source>
        <dbReference type="ARBA" id="ARBA00007739"/>
    </source>
</evidence>